<gene>
    <name evidence="2" type="ORF">TPC1_31064</name>
</gene>
<organism evidence="2">
    <name type="scientific">Trepomonas sp. PC1</name>
    <dbReference type="NCBI Taxonomy" id="1076344"/>
    <lineage>
        <taxon>Eukaryota</taxon>
        <taxon>Metamonada</taxon>
        <taxon>Diplomonadida</taxon>
        <taxon>Hexamitidae</taxon>
        <taxon>Hexamitinae</taxon>
        <taxon>Trepomonas</taxon>
    </lineage>
</organism>
<protein>
    <submittedName>
        <fullName evidence="2">Uncharacterized protein</fullName>
    </submittedName>
</protein>
<dbReference type="AlphaFoldDB" id="A0A146K1A4"/>
<feature type="non-terminal residue" evidence="2">
    <location>
        <position position="1"/>
    </location>
</feature>
<proteinExistence type="predicted"/>
<dbReference type="EMBL" id="GDID01007165">
    <property type="protein sequence ID" value="JAP89441.1"/>
    <property type="molecule type" value="Transcribed_RNA"/>
</dbReference>
<sequence>LTHKCSEYMDPYYSKQYIYINDAQNKMYKINTQTFEQQQMIIMGQFNQMMIQTAVQLFDKENCFVIACQQMFYINPKQQLVQLCLQTDQSQVTQFEDCVYVSSFAEFIAVVTKKNSIYQTTLLSTDDQKIQEIRSFEGWFCFEGAANLLQVQSWIRASQNNGNFQYIDVLDSTFQVKSGIKTDNMFFTFFGPTYQKNIITNEQIQHQSNYLKKYEFESQNDIKTKKPVQFIIKELNEAVLIEELALKPKEATGKNFENALKKGYWKYIFKFPTKIIEQNKHLLDINMVDIVNNLFSLHHCPLEVIYIAIGNALENESSTLQAKELFVKAFQANKQLFKEQNQLKQLVKELKHQINEDQQQQTNQLLLNQLKNMEEQIQQIQQQLNQNTGKINLLDQNTNLNKSNIISLETQAGLK</sequence>
<feature type="coiled-coil region" evidence="1">
    <location>
        <begin position="333"/>
        <end position="397"/>
    </location>
</feature>
<accession>A0A146K1A4</accession>
<keyword evidence="1" id="KW-0175">Coiled coil</keyword>
<name>A0A146K1A4_9EUKA</name>
<evidence type="ECO:0000313" key="2">
    <source>
        <dbReference type="EMBL" id="JAP89441.1"/>
    </source>
</evidence>
<evidence type="ECO:0000256" key="1">
    <source>
        <dbReference type="SAM" id="Coils"/>
    </source>
</evidence>
<reference evidence="2" key="1">
    <citation type="submission" date="2015-07" db="EMBL/GenBank/DDBJ databases">
        <title>Adaptation to a free-living lifestyle via gene acquisitions in the diplomonad Trepomonas sp. PC1.</title>
        <authorList>
            <person name="Xu F."/>
            <person name="Jerlstrom-Hultqvist J."/>
            <person name="Kolisko M."/>
            <person name="Simpson A.G.B."/>
            <person name="Roger A.J."/>
            <person name="Svard S.G."/>
            <person name="Andersson J.O."/>
        </authorList>
    </citation>
    <scope>NUCLEOTIDE SEQUENCE</scope>
    <source>
        <strain evidence="2">PC1</strain>
    </source>
</reference>